<organism evidence="1 2">
    <name type="scientific">Diphasiastrum complanatum</name>
    <name type="common">Issler's clubmoss</name>
    <name type="synonym">Lycopodium complanatum</name>
    <dbReference type="NCBI Taxonomy" id="34168"/>
    <lineage>
        <taxon>Eukaryota</taxon>
        <taxon>Viridiplantae</taxon>
        <taxon>Streptophyta</taxon>
        <taxon>Embryophyta</taxon>
        <taxon>Tracheophyta</taxon>
        <taxon>Lycopodiopsida</taxon>
        <taxon>Lycopodiales</taxon>
        <taxon>Lycopodiaceae</taxon>
        <taxon>Lycopodioideae</taxon>
        <taxon>Diphasiastrum</taxon>
    </lineage>
</organism>
<dbReference type="Proteomes" id="UP001162992">
    <property type="component" value="Chromosome 21"/>
</dbReference>
<evidence type="ECO:0000313" key="2">
    <source>
        <dbReference type="Proteomes" id="UP001162992"/>
    </source>
</evidence>
<protein>
    <submittedName>
        <fullName evidence="1">Uncharacterized protein</fullName>
    </submittedName>
</protein>
<sequence length="162" mass="18580">MGLQSPFVNKKKTGLSEFDPCFFCGLFTKKQELSLQTPCTAQTLNVRTPKWKRFLRRFRSDTKQVHSSSGDDETKPTRSENRAGFRELLPNCDALLVSPRMDDDDDDKSSNGVRDIRGDSVPLWQRRSVAPPLELKVKKSSLIKGREQQVMIRRTPRKSCHI</sequence>
<comment type="caution">
    <text evidence="1">The sequence shown here is derived from an EMBL/GenBank/DDBJ whole genome shotgun (WGS) entry which is preliminary data.</text>
</comment>
<name>A0ACC2AIB6_DIPCM</name>
<accession>A0ACC2AIB6</accession>
<keyword evidence="2" id="KW-1185">Reference proteome</keyword>
<proteinExistence type="predicted"/>
<evidence type="ECO:0000313" key="1">
    <source>
        <dbReference type="EMBL" id="KAJ7517267.1"/>
    </source>
</evidence>
<dbReference type="EMBL" id="CM055112">
    <property type="protein sequence ID" value="KAJ7517267.1"/>
    <property type="molecule type" value="Genomic_DNA"/>
</dbReference>
<gene>
    <name evidence="1" type="ORF">O6H91_21G016400</name>
</gene>
<reference evidence="2" key="1">
    <citation type="journal article" date="2024" name="Proc. Natl. Acad. Sci. U.S.A.">
        <title>Extraordinary preservation of gene collinearity over three hundred million years revealed in homosporous lycophytes.</title>
        <authorList>
            <person name="Li C."/>
            <person name="Wickell D."/>
            <person name="Kuo L.Y."/>
            <person name="Chen X."/>
            <person name="Nie B."/>
            <person name="Liao X."/>
            <person name="Peng D."/>
            <person name="Ji J."/>
            <person name="Jenkins J."/>
            <person name="Williams M."/>
            <person name="Shu S."/>
            <person name="Plott C."/>
            <person name="Barry K."/>
            <person name="Rajasekar S."/>
            <person name="Grimwood J."/>
            <person name="Han X."/>
            <person name="Sun S."/>
            <person name="Hou Z."/>
            <person name="He W."/>
            <person name="Dai G."/>
            <person name="Sun C."/>
            <person name="Schmutz J."/>
            <person name="Leebens-Mack J.H."/>
            <person name="Li F.W."/>
            <person name="Wang L."/>
        </authorList>
    </citation>
    <scope>NUCLEOTIDE SEQUENCE [LARGE SCALE GENOMIC DNA]</scope>
    <source>
        <strain evidence="2">cv. PW_Plant_1</strain>
    </source>
</reference>